<name>S4MJL7_9ACTN</name>
<evidence type="ECO:0000313" key="3">
    <source>
        <dbReference type="Proteomes" id="UP000015001"/>
    </source>
</evidence>
<feature type="region of interest" description="Disordered" evidence="1">
    <location>
        <begin position="64"/>
        <end position="86"/>
    </location>
</feature>
<dbReference type="PATRIC" id="fig|1283301.3.peg.7129"/>
<comment type="caution">
    <text evidence="2">The sequence shown here is derived from an EMBL/GenBank/DDBJ whole genome shotgun (WGS) entry which is preliminary data.</text>
</comment>
<protein>
    <submittedName>
        <fullName evidence="2">Uncharacterized protein</fullName>
    </submittedName>
</protein>
<sequence>MVLLGHGCRGLLGLRGRELLGLRRPFGLGLRLGAQAAGPTALARDRLRRDGRLLGQIVVDVAAPAGQGQHDEDDGEEALRPQPRGVADGVVVGDVQRAAGAGSSKPWAQPSTVVGVSGLPSSVAVQPSEAVSARRSTRPSEPVGIVVWMSTGPAATVCGVPEPEAGTMVARATSWSICHSAPPFCWLSRVRPGVASRTRVTSRGAPWWTRT</sequence>
<organism evidence="2 3">
    <name type="scientific">Streptomyces afghaniensis 772</name>
    <dbReference type="NCBI Taxonomy" id="1283301"/>
    <lineage>
        <taxon>Bacteria</taxon>
        <taxon>Bacillati</taxon>
        <taxon>Actinomycetota</taxon>
        <taxon>Actinomycetes</taxon>
        <taxon>Kitasatosporales</taxon>
        <taxon>Streptomycetaceae</taxon>
        <taxon>Streptomyces</taxon>
    </lineage>
</organism>
<dbReference type="HOGENOM" id="CLU_1304256_0_0_11"/>
<proteinExistence type="predicted"/>
<reference evidence="2 3" key="1">
    <citation type="submission" date="2013-02" db="EMBL/GenBank/DDBJ databases">
        <title>Draft Genome Sequence of Streptomyces afghaniensis, Which Produces Compounds of the Julimycin B-Complex.</title>
        <authorList>
            <person name="Gruening B.A."/>
            <person name="Praeg A."/>
            <person name="Erxleben A."/>
            <person name="Guenther S."/>
            <person name="Fiedler H.-P."/>
            <person name="Goodfellow M."/>
            <person name="Mueller M."/>
        </authorList>
    </citation>
    <scope>NUCLEOTIDE SEQUENCE [LARGE SCALE GENOMIC DNA]</scope>
    <source>
        <strain evidence="2 3">772</strain>
    </source>
</reference>
<dbReference type="EMBL" id="AOPY01001612">
    <property type="protein sequence ID" value="EPJ35770.1"/>
    <property type="molecule type" value="Genomic_DNA"/>
</dbReference>
<evidence type="ECO:0000256" key="1">
    <source>
        <dbReference type="SAM" id="MobiDB-lite"/>
    </source>
</evidence>
<keyword evidence="3" id="KW-1185">Reference proteome</keyword>
<accession>S4MJL7</accession>
<gene>
    <name evidence="2" type="ORF">STAFG_7180</name>
</gene>
<dbReference type="AlphaFoldDB" id="S4MJL7"/>
<evidence type="ECO:0000313" key="2">
    <source>
        <dbReference type="EMBL" id="EPJ35770.1"/>
    </source>
</evidence>
<dbReference type="Proteomes" id="UP000015001">
    <property type="component" value="Unassembled WGS sequence"/>
</dbReference>